<proteinExistence type="predicted"/>
<evidence type="ECO:0000256" key="2">
    <source>
        <dbReference type="SAM" id="MobiDB-lite"/>
    </source>
</evidence>
<feature type="region of interest" description="Disordered" evidence="2">
    <location>
        <begin position="321"/>
        <end position="342"/>
    </location>
</feature>
<feature type="compositionally biased region" description="Low complexity" evidence="2">
    <location>
        <begin position="321"/>
        <end position="337"/>
    </location>
</feature>
<keyword evidence="1" id="KW-0175">Coiled coil</keyword>
<evidence type="ECO:0000313" key="4">
    <source>
        <dbReference type="Proteomes" id="UP000076532"/>
    </source>
</evidence>
<sequence>MHSPGAYMPLVSTVHTARRPTGPPPPFEFQDNTTDQNFYEARSPTLGWKFRSDPRYGLQTGSTDVLWNRLHLGLDGGFNFEHSPHSPHEIGQEEASFDAPLTLNYLQDGLLTAETVTSTSKPVLLSGDKRDPDVRGGGISYLLGGLGHIELPPKADVQIANSLYDIACVSRPMLTLQLGMEEANPDLIILPHVIDQHHAGLQNLQFLLQCDGIPSAEQEAISAEIIFGQRMCQEATESLEVAQQKVADIRARCDQAELDLADFARLHGLEHLHSNVLSPSYKDLPLSLGGFPGLMPLALPTDPKVLKLGPCGSWYGARYDSLSSPSSSRLVPPSGRSNSNLPSHVAFKELHAGLSQATDSHALAGSTKRKVEDTELATSRSKKNKGIENDIPNISASLDKGKAKQVYPESD</sequence>
<keyword evidence="4" id="KW-1185">Reference proteome</keyword>
<accession>A0A166QYB5</accession>
<protein>
    <submittedName>
        <fullName evidence="3">Uncharacterized protein</fullName>
    </submittedName>
</protein>
<name>A0A166QYB5_9AGAM</name>
<dbReference type="AlphaFoldDB" id="A0A166QYB5"/>
<evidence type="ECO:0000256" key="1">
    <source>
        <dbReference type="SAM" id="Coils"/>
    </source>
</evidence>
<dbReference type="Proteomes" id="UP000076532">
    <property type="component" value="Unassembled WGS sequence"/>
</dbReference>
<dbReference type="OrthoDB" id="10678105at2759"/>
<organism evidence="3 4">
    <name type="scientific">Athelia psychrophila</name>
    <dbReference type="NCBI Taxonomy" id="1759441"/>
    <lineage>
        <taxon>Eukaryota</taxon>
        <taxon>Fungi</taxon>
        <taxon>Dikarya</taxon>
        <taxon>Basidiomycota</taxon>
        <taxon>Agaricomycotina</taxon>
        <taxon>Agaricomycetes</taxon>
        <taxon>Agaricomycetidae</taxon>
        <taxon>Atheliales</taxon>
        <taxon>Atheliaceae</taxon>
        <taxon>Athelia</taxon>
    </lineage>
</organism>
<reference evidence="3 4" key="1">
    <citation type="journal article" date="2016" name="Mol. Biol. Evol.">
        <title>Comparative Genomics of Early-Diverging Mushroom-Forming Fungi Provides Insights into the Origins of Lignocellulose Decay Capabilities.</title>
        <authorList>
            <person name="Nagy L.G."/>
            <person name="Riley R."/>
            <person name="Tritt A."/>
            <person name="Adam C."/>
            <person name="Daum C."/>
            <person name="Floudas D."/>
            <person name="Sun H."/>
            <person name="Yadav J.S."/>
            <person name="Pangilinan J."/>
            <person name="Larsson K.H."/>
            <person name="Matsuura K."/>
            <person name="Barry K."/>
            <person name="Labutti K."/>
            <person name="Kuo R."/>
            <person name="Ohm R.A."/>
            <person name="Bhattacharya S.S."/>
            <person name="Shirouzu T."/>
            <person name="Yoshinaga Y."/>
            <person name="Martin F.M."/>
            <person name="Grigoriev I.V."/>
            <person name="Hibbett D.S."/>
        </authorList>
    </citation>
    <scope>NUCLEOTIDE SEQUENCE [LARGE SCALE GENOMIC DNA]</scope>
    <source>
        <strain evidence="3 4">CBS 109695</strain>
    </source>
</reference>
<evidence type="ECO:0000313" key="3">
    <source>
        <dbReference type="EMBL" id="KZP27694.1"/>
    </source>
</evidence>
<dbReference type="EMBL" id="KV417507">
    <property type="protein sequence ID" value="KZP27694.1"/>
    <property type="molecule type" value="Genomic_DNA"/>
</dbReference>
<gene>
    <name evidence="3" type="ORF">FIBSPDRAFT_1040002</name>
</gene>
<feature type="coiled-coil region" evidence="1">
    <location>
        <begin position="232"/>
        <end position="259"/>
    </location>
</feature>
<feature type="region of interest" description="Disordered" evidence="2">
    <location>
        <begin position="358"/>
        <end position="411"/>
    </location>
</feature>